<dbReference type="EMBL" id="FWXF01000033">
    <property type="protein sequence ID" value="SMC28373.1"/>
    <property type="molecule type" value="Genomic_DNA"/>
</dbReference>
<name>A0A1W1XWQ8_9BACT</name>
<reference evidence="1 2" key="1">
    <citation type="submission" date="2017-04" db="EMBL/GenBank/DDBJ databases">
        <authorList>
            <person name="Afonso C.L."/>
            <person name="Miller P.J."/>
            <person name="Scott M.A."/>
            <person name="Spackman E."/>
            <person name="Goraichik I."/>
            <person name="Dimitrov K.M."/>
            <person name="Suarez D.L."/>
            <person name="Swayne D.E."/>
        </authorList>
    </citation>
    <scope>NUCLEOTIDE SEQUENCE [LARGE SCALE GENOMIC DNA]</scope>
    <source>
        <strain evidence="1 2">DSM 13146</strain>
    </source>
</reference>
<sequence>MAKRNRTIPETSRINITLDRKRMKEVKKLAIDLEISEKEVVMLAVESILQKYRSLSPDEVYAKGRQCFVNAKTSAEMIESTNRES</sequence>
<gene>
    <name evidence="1" type="ORF">SAMN02746041_03246</name>
</gene>
<dbReference type="RefSeq" id="WP_084059122.1">
    <property type="nucleotide sequence ID" value="NZ_FWXF01000033.1"/>
</dbReference>
<keyword evidence="2" id="KW-1185">Reference proteome</keyword>
<accession>A0A1W1XWQ8</accession>
<evidence type="ECO:0000313" key="2">
    <source>
        <dbReference type="Proteomes" id="UP000192783"/>
    </source>
</evidence>
<dbReference type="AlphaFoldDB" id="A0A1W1XWQ8"/>
<protein>
    <recommendedName>
        <fullName evidence="3">Ribbon-helix-helix protein, copG family</fullName>
    </recommendedName>
</protein>
<dbReference type="Proteomes" id="UP000192783">
    <property type="component" value="Unassembled WGS sequence"/>
</dbReference>
<evidence type="ECO:0008006" key="3">
    <source>
        <dbReference type="Google" id="ProtNLM"/>
    </source>
</evidence>
<proteinExistence type="predicted"/>
<organism evidence="1 2">
    <name type="scientific">Desulfacinum hydrothermale DSM 13146</name>
    <dbReference type="NCBI Taxonomy" id="1121390"/>
    <lineage>
        <taxon>Bacteria</taxon>
        <taxon>Pseudomonadati</taxon>
        <taxon>Thermodesulfobacteriota</taxon>
        <taxon>Syntrophobacteria</taxon>
        <taxon>Syntrophobacterales</taxon>
        <taxon>Syntrophobacteraceae</taxon>
        <taxon>Desulfacinum</taxon>
    </lineage>
</organism>
<evidence type="ECO:0000313" key="1">
    <source>
        <dbReference type="EMBL" id="SMC28373.1"/>
    </source>
</evidence>